<gene>
    <name evidence="2" type="ORF">D0863_00420</name>
</gene>
<sequence>MQSKRPIVDLTTEPKDHLTSLPPELIHLICDYLFPEHYPDIAFHPNHNNYHSHKPHILENLAATCPTLHSTINTWALHFLRQHSQITQYRDLAKPQNQETRNFLRASPNNHLSNSTSKPGQTNSNRKPPLSLLPWKDRHCIFCGKPSQRHAILVSSFRCCSACDKREWPEKITKTRAKTEYYLSDQHLFPPVVSPSSSLTSNPPTRDDPSNSTQREAGKKKKKEGKHERARNEDQLLRYPPRPIRYGSYISSNVATTMFLERDVRRLAEEVHGVEVGGWEGYKERRTAAAEERRKKRVAERGGRGGRVGGMRLGEREERGMSREDAIEIS</sequence>
<reference evidence="2 3" key="1">
    <citation type="journal article" date="2018" name="BMC Genomics">
        <title>Genomic evidence for intraspecific hybridization in a clonal and extremely halotolerant yeast.</title>
        <authorList>
            <person name="Gostincar C."/>
            <person name="Stajich J.E."/>
            <person name="Zupancic J."/>
            <person name="Zalar P."/>
            <person name="Gunde-Cimerman N."/>
        </authorList>
    </citation>
    <scope>NUCLEOTIDE SEQUENCE [LARGE SCALE GENOMIC DNA]</scope>
    <source>
        <strain evidence="2 3">EXF-2682</strain>
    </source>
</reference>
<name>A0A3M7EQK7_HORWE</name>
<feature type="region of interest" description="Disordered" evidence="1">
    <location>
        <begin position="105"/>
        <end position="130"/>
    </location>
</feature>
<dbReference type="EMBL" id="QWIP01000007">
    <property type="protein sequence ID" value="RMY78831.1"/>
    <property type="molecule type" value="Genomic_DNA"/>
</dbReference>
<dbReference type="AlphaFoldDB" id="A0A3M7EQK7"/>
<feature type="compositionally biased region" description="Basic and acidic residues" evidence="1">
    <location>
        <begin position="313"/>
        <end position="330"/>
    </location>
</feature>
<accession>A0A3M7EQK7</accession>
<feature type="compositionally biased region" description="Basic and acidic residues" evidence="1">
    <location>
        <begin position="293"/>
        <end position="303"/>
    </location>
</feature>
<comment type="caution">
    <text evidence="2">The sequence shown here is derived from an EMBL/GenBank/DDBJ whole genome shotgun (WGS) entry which is preliminary data.</text>
</comment>
<protein>
    <submittedName>
        <fullName evidence="2">Uncharacterized protein</fullName>
    </submittedName>
</protein>
<evidence type="ECO:0000313" key="3">
    <source>
        <dbReference type="Proteomes" id="UP000269276"/>
    </source>
</evidence>
<dbReference type="Proteomes" id="UP000269276">
    <property type="component" value="Unassembled WGS sequence"/>
</dbReference>
<feature type="compositionally biased region" description="Low complexity" evidence="1">
    <location>
        <begin position="192"/>
        <end position="204"/>
    </location>
</feature>
<feature type="compositionally biased region" description="Basic and acidic residues" evidence="1">
    <location>
        <begin position="225"/>
        <end position="236"/>
    </location>
</feature>
<feature type="region of interest" description="Disordered" evidence="1">
    <location>
        <begin position="293"/>
        <end position="330"/>
    </location>
</feature>
<organism evidence="2 3">
    <name type="scientific">Hortaea werneckii</name>
    <name type="common">Black yeast</name>
    <name type="synonym">Cladosporium werneckii</name>
    <dbReference type="NCBI Taxonomy" id="91943"/>
    <lineage>
        <taxon>Eukaryota</taxon>
        <taxon>Fungi</taxon>
        <taxon>Dikarya</taxon>
        <taxon>Ascomycota</taxon>
        <taxon>Pezizomycotina</taxon>
        <taxon>Dothideomycetes</taxon>
        <taxon>Dothideomycetidae</taxon>
        <taxon>Mycosphaerellales</taxon>
        <taxon>Teratosphaeriaceae</taxon>
        <taxon>Hortaea</taxon>
    </lineage>
</organism>
<evidence type="ECO:0000313" key="2">
    <source>
        <dbReference type="EMBL" id="RMY78831.1"/>
    </source>
</evidence>
<evidence type="ECO:0000256" key="1">
    <source>
        <dbReference type="SAM" id="MobiDB-lite"/>
    </source>
</evidence>
<proteinExistence type="predicted"/>
<feature type="compositionally biased region" description="Polar residues" evidence="1">
    <location>
        <begin position="105"/>
        <end position="126"/>
    </location>
</feature>
<feature type="region of interest" description="Disordered" evidence="1">
    <location>
        <begin position="192"/>
        <end position="238"/>
    </location>
</feature>
<dbReference type="OrthoDB" id="5313288at2759"/>